<sequence>MALHPVPPRRRLAAAFAGLAAVALAGACGQQSQTQNEPTRTVSPSPPSTTTVPGSPAPHRQPAGSPTPGQPGLDPRFRTCQEANAHGYHDYVKGRDPEYYWYIDRDHDGIDCEPAHGVVPTVPPASPGLDPHFSTCKEANAHGYGPYYRGIDPEYNWYIDRDHDGIDCEPGFTEQPLTPTEHPSTPTEQPTTPTEQPTTPTEQPSTPTEEPSTPTEEPSPPETSEPTPSEEPSAPGSGDEQPPPTSSDQAPGGEPFAGPTGPHLTDKTT</sequence>
<feature type="signal peptide" evidence="2">
    <location>
        <begin position="1"/>
        <end position="27"/>
    </location>
</feature>
<gene>
    <name evidence="4" type="ORF">GCM10009727_63210</name>
</gene>
<feature type="domain" description="Excalibur calcium-binding" evidence="3">
    <location>
        <begin position="132"/>
        <end position="169"/>
    </location>
</feature>
<feature type="region of interest" description="Disordered" evidence="1">
    <location>
        <begin position="27"/>
        <end position="76"/>
    </location>
</feature>
<feature type="compositionally biased region" description="Low complexity" evidence="1">
    <location>
        <begin position="38"/>
        <end position="58"/>
    </location>
</feature>
<dbReference type="RefSeq" id="WP_344275467.1">
    <property type="nucleotide sequence ID" value="NZ_BAAAMR010000068.1"/>
</dbReference>
<feature type="compositionally biased region" description="Low complexity" evidence="1">
    <location>
        <begin position="178"/>
        <end position="216"/>
    </location>
</feature>
<evidence type="ECO:0000313" key="4">
    <source>
        <dbReference type="EMBL" id="GAA2155365.1"/>
    </source>
</evidence>
<feature type="compositionally biased region" description="Low complexity" evidence="1">
    <location>
        <begin position="224"/>
        <end position="233"/>
    </location>
</feature>
<dbReference type="Pfam" id="PF05901">
    <property type="entry name" value="Excalibur"/>
    <property type="match status" value="2"/>
</dbReference>
<accession>A0ABN3A7Z8</accession>
<protein>
    <recommendedName>
        <fullName evidence="3">Excalibur calcium-binding domain-containing protein</fullName>
    </recommendedName>
</protein>
<dbReference type="EMBL" id="BAAAMR010000068">
    <property type="protein sequence ID" value="GAA2155365.1"/>
    <property type="molecule type" value="Genomic_DNA"/>
</dbReference>
<keyword evidence="5" id="KW-1185">Reference proteome</keyword>
<name>A0ABN3A7Z8_9ACTN</name>
<dbReference type="Proteomes" id="UP001501020">
    <property type="component" value="Unassembled WGS sequence"/>
</dbReference>
<proteinExistence type="predicted"/>
<feature type="chain" id="PRO_5046493947" description="Excalibur calcium-binding domain-containing protein" evidence="2">
    <location>
        <begin position="28"/>
        <end position="269"/>
    </location>
</feature>
<evidence type="ECO:0000256" key="1">
    <source>
        <dbReference type="SAM" id="MobiDB-lite"/>
    </source>
</evidence>
<feature type="region of interest" description="Disordered" evidence="1">
    <location>
        <begin position="166"/>
        <end position="269"/>
    </location>
</feature>
<dbReference type="SMART" id="SM00894">
    <property type="entry name" value="Excalibur"/>
    <property type="match status" value="2"/>
</dbReference>
<organism evidence="4 5">
    <name type="scientific">Actinomadura napierensis</name>
    <dbReference type="NCBI Taxonomy" id="267854"/>
    <lineage>
        <taxon>Bacteria</taxon>
        <taxon>Bacillati</taxon>
        <taxon>Actinomycetota</taxon>
        <taxon>Actinomycetes</taxon>
        <taxon>Streptosporangiales</taxon>
        <taxon>Thermomonosporaceae</taxon>
        <taxon>Actinomadura</taxon>
    </lineage>
</organism>
<comment type="caution">
    <text evidence="4">The sequence shown here is derived from an EMBL/GenBank/DDBJ whole genome shotgun (WGS) entry which is preliminary data.</text>
</comment>
<keyword evidence="2" id="KW-0732">Signal</keyword>
<feature type="domain" description="Excalibur calcium-binding" evidence="3">
    <location>
        <begin position="76"/>
        <end position="113"/>
    </location>
</feature>
<evidence type="ECO:0000313" key="5">
    <source>
        <dbReference type="Proteomes" id="UP001501020"/>
    </source>
</evidence>
<dbReference type="InterPro" id="IPR008613">
    <property type="entry name" value="Excalibur_Ca-bd_domain"/>
</dbReference>
<evidence type="ECO:0000259" key="3">
    <source>
        <dbReference type="SMART" id="SM00894"/>
    </source>
</evidence>
<reference evidence="4 5" key="1">
    <citation type="journal article" date="2019" name="Int. J. Syst. Evol. Microbiol.">
        <title>The Global Catalogue of Microorganisms (GCM) 10K type strain sequencing project: providing services to taxonomists for standard genome sequencing and annotation.</title>
        <authorList>
            <consortium name="The Broad Institute Genomics Platform"/>
            <consortium name="The Broad Institute Genome Sequencing Center for Infectious Disease"/>
            <person name="Wu L."/>
            <person name="Ma J."/>
        </authorList>
    </citation>
    <scope>NUCLEOTIDE SEQUENCE [LARGE SCALE GENOMIC DNA]</scope>
    <source>
        <strain evidence="4 5">JCM 13850</strain>
    </source>
</reference>
<evidence type="ECO:0000256" key="2">
    <source>
        <dbReference type="SAM" id="SignalP"/>
    </source>
</evidence>